<dbReference type="PANTHER" id="PTHR43467">
    <property type="entry name" value="COBALT-PRECORRIN-2 C(20)-METHYLTRANSFERASE"/>
    <property type="match status" value="1"/>
</dbReference>
<evidence type="ECO:0000256" key="3">
    <source>
        <dbReference type="ARBA" id="ARBA00022603"/>
    </source>
</evidence>
<keyword evidence="3" id="KW-0489">Methyltransferase</keyword>
<dbReference type="OrthoDB" id="9787471at2"/>
<dbReference type="InterPro" id="IPR012797">
    <property type="entry name" value="CobF"/>
</dbReference>
<sequence length="261" mass="28111">MRTVLVIGIGAGDPDHLTLQAVAAMRRADVFFGIDKGTVKDDLAALRTELLDRHVDAGTYHVVDAPDPERDRDAGGSAYRDAVLDWQDRRADLYAAMIADELGPDGVGAFLVWGDPSLYDGTLRLLAGIREADLASGGQGFDIESVPGVSSVAALAAAHRLILNRVGGSVLVTTGRRLAAGMPREVDDVVVMLDGATTFATLPDDDLAIYWGAYLGTPDEILVSGDLQEVKDEIVRVRAEARARKGWIMDTYLLRRDPGRR</sequence>
<evidence type="ECO:0000256" key="1">
    <source>
        <dbReference type="ARBA" id="ARBA00004953"/>
    </source>
</evidence>
<dbReference type="GO" id="GO:0009236">
    <property type="term" value="P:cobalamin biosynthetic process"/>
    <property type="evidence" value="ECO:0007669"/>
    <property type="project" value="UniProtKB-KW"/>
</dbReference>
<dbReference type="SUPFAM" id="SSF53790">
    <property type="entry name" value="Tetrapyrrole methylase"/>
    <property type="match status" value="1"/>
</dbReference>
<proteinExistence type="predicted"/>
<dbReference type="EMBL" id="BJVJ01000079">
    <property type="protein sequence ID" value="GEL26218.1"/>
    <property type="molecule type" value="Genomic_DNA"/>
</dbReference>
<dbReference type="GO" id="GO:0032259">
    <property type="term" value="P:methylation"/>
    <property type="evidence" value="ECO:0007669"/>
    <property type="project" value="UniProtKB-KW"/>
</dbReference>
<evidence type="ECO:0000256" key="5">
    <source>
        <dbReference type="ARBA" id="ARBA00022691"/>
    </source>
</evidence>
<keyword evidence="4" id="KW-0808">Transferase</keyword>
<dbReference type="Pfam" id="PF00590">
    <property type="entry name" value="TP_methylase"/>
    <property type="match status" value="1"/>
</dbReference>
<dbReference type="RefSeq" id="WP_147113806.1">
    <property type="nucleotide sequence ID" value="NZ_BJVJ01000079.1"/>
</dbReference>
<evidence type="ECO:0000313" key="7">
    <source>
        <dbReference type="EMBL" id="GEL26218.1"/>
    </source>
</evidence>
<keyword evidence="8" id="KW-1185">Reference proteome</keyword>
<dbReference type="PIRSF" id="PIRSF036525">
    <property type="entry name" value="CobF"/>
    <property type="match status" value="1"/>
</dbReference>
<dbReference type="CDD" id="cd11643">
    <property type="entry name" value="Precorrin-6A-synthase"/>
    <property type="match status" value="1"/>
</dbReference>
<keyword evidence="5" id="KW-0949">S-adenosyl-L-methionine</keyword>
<reference evidence="7 8" key="1">
    <citation type="submission" date="2019-07" db="EMBL/GenBank/DDBJ databases">
        <title>Whole genome shotgun sequence of Pseudonocardia sulfidoxydans NBRC 16205.</title>
        <authorList>
            <person name="Hosoyama A."/>
            <person name="Uohara A."/>
            <person name="Ohji S."/>
            <person name="Ichikawa N."/>
        </authorList>
    </citation>
    <scope>NUCLEOTIDE SEQUENCE [LARGE SCALE GENOMIC DNA]</scope>
    <source>
        <strain evidence="7 8">NBRC 16205</strain>
    </source>
</reference>
<organism evidence="7 8">
    <name type="scientific">Pseudonocardia sulfidoxydans NBRC 16205</name>
    <dbReference type="NCBI Taxonomy" id="1223511"/>
    <lineage>
        <taxon>Bacteria</taxon>
        <taxon>Bacillati</taxon>
        <taxon>Actinomycetota</taxon>
        <taxon>Actinomycetes</taxon>
        <taxon>Pseudonocardiales</taxon>
        <taxon>Pseudonocardiaceae</taxon>
        <taxon>Pseudonocardia</taxon>
    </lineage>
</organism>
<evidence type="ECO:0000259" key="6">
    <source>
        <dbReference type="Pfam" id="PF00590"/>
    </source>
</evidence>
<accession>A0A511DT21</accession>
<evidence type="ECO:0000256" key="4">
    <source>
        <dbReference type="ARBA" id="ARBA00022679"/>
    </source>
</evidence>
<gene>
    <name evidence="7" type="ORF">PSU4_51720</name>
</gene>
<dbReference type="AlphaFoldDB" id="A0A511DT21"/>
<name>A0A511DT21_9PSEU</name>
<dbReference type="InterPro" id="IPR014776">
    <property type="entry name" value="4pyrrole_Mease_sub2"/>
</dbReference>
<dbReference type="InterPro" id="IPR014777">
    <property type="entry name" value="4pyrrole_Mease_sub1"/>
</dbReference>
<dbReference type="InterPro" id="IPR035996">
    <property type="entry name" value="4pyrrol_Methylase_sf"/>
</dbReference>
<evidence type="ECO:0000256" key="2">
    <source>
        <dbReference type="ARBA" id="ARBA00022573"/>
    </source>
</evidence>
<comment type="pathway">
    <text evidence="1">Cofactor biosynthesis; adenosylcobalamin biosynthesis.</text>
</comment>
<dbReference type="PANTHER" id="PTHR43467:SF1">
    <property type="entry name" value="PRECORRIN-6A SYNTHASE [DEACETYLATING]"/>
    <property type="match status" value="1"/>
</dbReference>
<dbReference type="NCBIfam" id="TIGR02434">
    <property type="entry name" value="CobF"/>
    <property type="match status" value="1"/>
</dbReference>
<dbReference type="Proteomes" id="UP000321685">
    <property type="component" value="Unassembled WGS sequence"/>
</dbReference>
<dbReference type="InterPro" id="IPR000878">
    <property type="entry name" value="4pyrrol_Mease"/>
</dbReference>
<protein>
    <submittedName>
        <fullName evidence="7">Precorrin-6A synthase (Deacetylating)</fullName>
    </submittedName>
</protein>
<dbReference type="Gene3D" id="3.40.1010.10">
    <property type="entry name" value="Cobalt-precorrin-4 Transmethylase, Domain 1"/>
    <property type="match status" value="1"/>
</dbReference>
<feature type="domain" description="Tetrapyrrole methylase" evidence="6">
    <location>
        <begin position="4"/>
        <end position="230"/>
    </location>
</feature>
<dbReference type="Gene3D" id="3.30.950.10">
    <property type="entry name" value="Methyltransferase, Cobalt-precorrin-4 Transmethylase, Domain 2"/>
    <property type="match status" value="1"/>
</dbReference>
<dbReference type="GO" id="GO:0043819">
    <property type="term" value="F:precorrin-6A synthase (deacetylating) activity"/>
    <property type="evidence" value="ECO:0007669"/>
    <property type="project" value="InterPro"/>
</dbReference>
<evidence type="ECO:0000313" key="8">
    <source>
        <dbReference type="Proteomes" id="UP000321685"/>
    </source>
</evidence>
<keyword evidence="2" id="KW-0169">Cobalamin biosynthesis</keyword>
<comment type="caution">
    <text evidence="7">The sequence shown here is derived from an EMBL/GenBank/DDBJ whole genome shotgun (WGS) entry which is preliminary data.</text>
</comment>